<name>A0A1J4JNR4_9EUKA</name>
<proteinExistence type="predicted"/>
<comment type="caution">
    <text evidence="1">The sequence shown here is derived from an EMBL/GenBank/DDBJ whole genome shotgun (WGS) entry which is preliminary data.</text>
</comment>
<dbReference type="EMBL" id="MLAK01000959">
    <property type="protein sequence ID" value="OHT00362.1"/>
    <property type="molecule type" value="Genomic_DNA"/>
</dbReference>
<evidence type="ECO:0000313" key="1">
    <source>
        <dbReference type="EMBL" id="OHT00362.1"/>
    </source>
</evidence>
<dbReference type="RefSeq" id="XP_068353498.1">
    <property type="nucleotide sequence ID" value="XM_068508824.1"/>
</dbReference>
<dbReference type="AlphaFoldDB" id="A0A1J4JNR4"/>
<evidence type="ECO:0000313" key="2">
    <source>
        <dbReference type="Proteomes" id="UP000179807"/>
    </source>
</evidence>
<dbReference type="VEuPathDB" id="TrichDB:TRFO_33015"/>
<gene>
    <name evidence="1" type="ORF">TRFO_33015</name>
</gene>
<protein>
    <submittedName>
        <fullName evidence="1">Uncharacterized protein</fullName>
    </submittedName>
</protein>
<accession>A0A1J4JNR4</accession>
<organism evidence="1 2">
    <name type="scientific">Tritrichomonas foetus</name>
    <dbReference type="NCBI Taxonomy" id="1144522"/>
    <lineage>
        <taxon>Eukaryota</taxon>
        <taxon>Metamonada</taxon>
        <taxon>Parabasalia</taxon>
        <taxon>Tritrichomonadida</taxon>
        <taxon>Tritrichomonadidae</taxon>
        <taxon>Tritrichomonas</taxon>
    </lineage>
</organism>
<reference evidence="1" key="1">
    <citation type="submission" date="2016-10" db="EMBL/GenBank/DDBJ databases">
        <authorList>
            <person name="Benchimol M."/>
            <person name="Almeida L.G."/>
            <person name="Vasconcelos A.T."/>
            <person name="Perreira-Neves A."/>
            <person name="Rosa I.A."/>
            <person name="Tasca T."/>
            <person name="Bogo M.R."/>
            <person name="de Souza W."/>
        </authorList>
    </citation>
    <scope>NUCLEOTIDE SEQUENCE [LARGE SCALE GENOMIC DNA]</scope>
    <source>
        <strain evidence="1">K</strain>
    </source>
</reference>
<sequence length="188" mass="22970">MITVHFYKMYAANCIHVWGKTINLTNEEHTKFQNLKKTGKEKTFIIHKFLEWYTANWPIPERVFNTVNAYMLTYSNLTINKRSPKALTCFTFRKLYKKMREINTNIHPGHLAERNEKMIKIFLEENEDTVKQVMERFFYDGRDFQLKLETGQIDYPPDFDQMNYFYKDDTYNSERCFEDDWFFDDFFD</sequence>
<keyword evidence="2" id="KW-1185">Reference proteome</keyword>
<dbReference type="GeneID" id="94843528"/>
<dbReference type="Proteomes" id="UP000179807">
    <property type="component" value="Unassembled WGS sequence"/>
</dbReference>